<dbReference type="EMBL" id="VCGU01000004">
    <property type="protein sequence ID" value="TRY76480.1"/>
    <property type="molecule type" value="Genomic_DNA"/>
</dbReference>
<comment type="caution">
    <text evidence="3">The sequence shown here is derived from an EMBL/GenBank/DDBJ whole genome shotgun (WGS) entry which is preliminary data.</text>
</comment>
<evidence type="ECO:0000313" key="4">
    <source>
        <dbReference type="Proteomes" id="UP000318571"/>
    </source>
</evidence>
<evidence type="ECO:0000256" key="1">
    <source>
        <dbReference type="SAM" id="MobiDB-lite"/>
    </source>
</evidence>
<keyword evidence="2" id="KW-0472">Membrane</keyword>
<protein>
    <submittedName>
        <fullName evidence="3">Uncharacterized protein</fullName>
    </submittedName>
</protein>
<accession>A0A553PFM0</accession>
<dbReference type="AlphaFoldDB" id="A0A553PFM0"/>
<keyword evidence="2" id="KW-0812">Transmembrane</keyword>
<proteinExistence type="predicted"/>
<evidence type="ECO:0000256" key="2">
    <source>
        <dbReference type="SAM" id="Phobius"/>
    </source>
</evidence>
<feature type="region of interest" description="Disordered" evidence="1">
    <location>
        <begin position="1"/>
        <end position="26"/>
    </location>
</feature>
<feature type="transmembrane region" description="Helical" evidence="2">
    <location>
        <begin position="39"/>
        <end position="62"/>
    </location>
</feature>
<evidence type="ECO:0000313" key="3">
    <source>
        <dbReference type="EMBL" id="TRY76480.1"/>
    </source>
</evidence>
<keyword evidence="4" id="KW-1185">Reference proteome</keyword>
<reference evidence="3 4" key="1">
    <citation type="journal article" date="2018" name="Nat. Ecol. Evol.">
        <title>Genomic signatures of mitonuclear coevolution across populations of Tigriopus californicus.</title>
        <authorList>
            <person name="Barreto F.S."/>
            <person name="Watson E.T."/>
            <person name="Lima T.G."/>
            <person name="Willett C.S."/>
            <person name="Edmands S."/>
            <person name="Li W."/>
            <person name="Burton R.S."/>
        </authorList>
    </citation>
    <scope>NUCLEOTIDE SEQUENCE [LARGE SCALE GENOMIC DNA]</scope>
    <source>
        <strain evidence="3 4">San Diego</strain>
    </source>
</reference>
<organism evidence="3 4">
    <name type="scientific">Tigriopus californicus</name>
    <name type="common">Marine copepod</name>
    <dbReference type="NCBI Taxonomy" id="6832"/>
    <lineage>
        <taxon>Eukaryota</taxon>
        <taxon>Metazoa</taxon>
        <taxon>Ecdysozoa</taxon>
        <taxon>Arthropoda</taxon>
        <taxon>Crustacea</taxon>
        <taxon>Multicrustacea</taxon>
        <taxon>Hexanauplia</taxon>
        <taxon>Copepoda</taxon>
        <taxon>Harpacticoida</taxon>
        <taxon>Harpacticidae</taxon>
        <taxon>Tigriopus</taxon>
    </lineage>
</organism>
<sequence>MAVVVGPGRKGPMIPLDSDNSTGLNRPTFECNQDDHTSAIILITLGVLGVGANVALMAVILFSKHLRRQLKG</sequence>
<keyword evidence="2" id="KW-1133">Transmembrane helix</keyword>
<gene>
    <name evidence="3" type="ORF">TCAL_17002</name>
</gene>
<dbReference type="Proteomes" id="UP000318571">
    <property type="component" value="Chromosome 5"/>
</dbReference>
<name>A0A553PFM0_TIGCA</name>